<keyword evidence="5" id="KW-1185">Reference proteome</keyword>
<gene>
    <name evidence="4" type="primary">NPC2_1</name>
    <name evidence="4" type="ORF">SLS53_004877</name>
</gene>
<dbReference type="Proteomes" id="UP001320245">
    <property type="component" value="Unassembled WGS sequence"/>
</dbReference>
<accession>A0AAN9UE88</accession>
<feature type="signal peptide" evidence="2">
    <location>
        <begin position="1"/>
        <end position="15"/>
    </location>
</feature>
<evidence type="ECO:0000256" key="1">
    <source>
        <dbReference type="ARBA" id="ARBA00016056"/>
    </source>
</evidence>
<feature type="chain" id="PRO_5042920857" description="Phosphatidylglycerol/phosphatidylinositol transfer protein" evidence="2">
    <location>
        <begin position="16"/>
        <end position="172"/>
    </location>
</feature>
<keyword evidence="2" id="KW-0732">Signal</keyword>
<dbReference type="InterPro" id="IPR014756">
    <property type="entry name" value="Ig_E-set"/>
</dbReference>
<reference evidence="4 5" key="1">
    <citation type="journal article" date="2023" name="PLoS ONE">
        <title>Cytospora paraplurivora sp. nov. isolated from orchards with fruit tree decline syndrome in Ontario, Canada.</title>
        <authorList>
            <person name="Ilyukhin E."/>
            <person name="Nguyen H.D.T."/>
            <person name="Castle A.J."/>
            <person name="Ellouze W."/>
        </authorList>
    </citation>
    <scope>NUCLEOTIDE SEQUENCE [LARGE SCALE GENOMIC DNA]</scope>
    <source>
        <strain evidence="4 5">FDS-564</strain>
    </source>
</reference>
<name>A0AAN9UE88_9PEZI</name>
<evidence type="ECO:0000313" key="4">
    <source>
        <dbReference type="EMBL" id="KAK7741813.1"/>
    </source>
</evidence>
<proteinExistence type="predicted"/>
<dbReference type="InterPro" id="IPR003172">
    <property type="entry name" value="ML_dom"/>
</dbReference>
<dbReference type="EMBL" id="JAJSPL020000017">
    <property type="protein sequence ID" value="KAK7741813.1"/>
    <property type="molecule type" value="Genomic_DNA"/>
</dbReference>
<evidence type="ECO:0000256" key="2">
    <source>
        <dbReference type="SAM" id="SignalP"/>
    </source>
</evidence>
<dbReference type="SMART" id="SM00737">
    <property type="entry name" value="ML"/>
    <property type="match status" value="1"/>
</dbReference>
<feature type="domain" description="MD-2-related lipid-recognition" evidence="3">
    <location>
        <begin position="49"/>
        <end position="170"/>
    </location>
</feature>
<evidence type="ECO:0000259" key="3">
    <source>
        <dbReference type="SMART" id="SM00737"/>
    </source>
</evidence>
<dbReference type="AlphaFoldDB" id="A0AAN9UE88"/>
<evidence type="ECO:0000313" key="5">
    <source>
        <dbReference type="Proteomes" id="UP001320245"/>
    </source>
</evidence>
<dbReference type="SUPFAM" id="SSF81296">
    <property type="entry name" value="E set domains"/>
    <property type="match status" value="1"/>
</dbReference>
<organism evidence="4 5">
    <name type="scientific">Cytospora paraplurivora</name>
    <dbReference type="NCBI Taxonomy" id="2898453"/>
    <lineage>
        <taxon>Eukaryota</taxon>
        <taxon>Fungi</taxon>
        <taxon>Dikarya</taxon>
        <taxon>Ascomycota</taxon>
        <taxon>Pezizomycotina</taxon>
        <taxon>Sordariomycetes</taxon>
        <taxon>Sordariomycetidae</taxon>
        <taxon>Diaporthales</taxon>
        <taxon>Cytosporaceae</taxon>
        <taxon>Cytospora</taxon>
    </lineage>
</organism>
<comment type="caution">
    <text evidence="4">The sequence shown here is derived from an EMBL/GenBank/DDBJ whole genome shotgun (WGS) entry which is preliminary data.</text>
</comment>
<protein>
    <recommendedName>
        <fullName evidence="1">Phosphatidylglycerol/phosphatidylinositol transfer protein</fullName>
    </recommendedName>
</protein>
<dbReference type="Pfam" id="PF02221">
    <property type="entry name" value="E1_DerP2_DerF2"/>
    <property type="match status" value="1"/>
</dbReference>
<sequence length="172" mass="18046">MKLITPLVVAGLALGASPTALDARSAAQRECTDANGPVVGDKVPGYNPFLYCDLDNFCNGIASIDYIDFYPMPPQLPGTFTYTATVSFTGTVQQGATIEVIVDIGTQQVFDSDLCTQAAEAGDACPISDGSFGIIGNFTLDSSVPHGVYFMYASISAEDQTPIACIQGNIKL</sequence>